<dbReference type="EMBL" id="FWEV01000106">
    <property type="protein sequence ID" value="SLM29689.1"/>
    <property type="molecule type" value="Genomic_DNA"/>
</dbReference>
<dbReference type="AlphaFoldDB" id="A0A1W1HB70"/>
<evidence type="ECO:0000313" key="2">
    <source>
        <dbReference type="EMBL" id="SLM29689.1"/>
    </source>
</evidence>
<keyword evidence="1" id="KW-0732">Signal</keyword>
<proteinExistence type="predicted"/>
<reference evidence="2 3" key="1">
    <citation type="submission" date="2017-03" db="EMBL/GenBank/DDBJ databases">
        <authorList>
            <person name="Afonso C.L."/>
            <person name="Miller P.J."/>
            <person name="Scott M.A."/>
            <person name="Spackman E."/>
            <person name="Goraichik I."/>
            <person name="Dimitrov K.M."/>
            <person name="Suarez D.L."/>
            <person name="Swayne D.E."/>
        </authorList>
    </citation>
    <scope>NUCLEOTIDE SEQUENCE [LARGE SCALE GENOMIC DNA]</scope>
    <source>
        <strain evidence="2">PRJEB14757</strain>
    </source>
</reference>
<dbReference type="Proteomes" id="UP000191931">
    <property type="component" value="Unassembled WGS sequence"/>
</dbReference>
<feature type="chain" id="PRO_5013343125" description="ABC-type Co2+ transport system, periplasmic component" evidence="1">
    <location>
        <begin position="25"/>
        <end position="260"/>
    </location>
</feature>
<protein>
    <recommendedName>
        <fullName evidence="4">ABC-type Co2+ transport system, periplasmic component</fullName>
    </recommendedName>
</protein>
<dbReference type="STRING" id="1246637.MTBBW1_1940016"/>
<dbReference type="Pfam" id="PF10670">
    <property type="entry name" value="DUF4198"/>
    <property type="match status" value="1"/>
</dbReference>
<dbReference type="RefSeq" id="WP_186441585.1">
    <property type="nucleotide sequence ID" value="NZ_LT828555.1"/>
</dbReference>
<accession>A0A1W1HB70</accession>
<evidence type="ECO:0008006" key="4">
    <source>
        <dbReference type="Google" id="ProtNLM"/>
    </source>
</evidence>
<sequence>MKKKKCIVLFIILLCAILSSPVFAHYASITMENYNPMPGEETTIFIGWGHKFPGDGAMRREAYDNTKLEIIDPDGIKSAIDVIPEEEKGNKPIKIKFSKAGIHTVVLTQKNFSTKTTKGYKYLPKNKLENVIHSRWSETVSKAFVNVSNDQKELTEKDIKDRFQIIPMINPSQVDKGEMLPVKVTLDGKPWRGMVFATYSGFSDMADTFAYTTKTDKDGIAKIQLVEKGVWLVKADHSYPYENQDEADEYAFKATMTFKN</sequence>
<keyword evidence="3" id="KW-1185">Reference proteome</keyword>
<evidence type="ECO:0000313" key="3">
    <source>
        <dbReference type="Proteomes" id="UP000191931"/>
    </source>
</evidence>
<feature type="signal peptide" evidence="1">
    <location>
        <begin position="1"/>
        <end position="24"/>
    </location>
</feature>
<name>A0A1W1HB70_9BACT</name>
<gene>
    <name evidence="2" type="ORF">MTBBW1_1940016</name>
</gene>
<organism evidence="2 3">
    <name type="scientific">Desulfamplus magnetovallimortis</name>
    <dbReference type="NCBI Taxonomy" id="1246637"/>
    <lineage>
        <taxon>Bacteria</taxon>
        <taxon>Pseudomonadati</taxon>
        <taxon>Thermodesulfobacteriota</taxon>
        <taxon>Desulfobacteria</taxon>
        <taxon>Desulfobacterales</taxon>
        <taxon>Desulfobacteraceae</taxon>
        <taxon>Desulfamplus</taxon>
    </lineage>
</organism>
<dbReference type="InterPro" id="IPR019613">
    <property type="entry name" value="DUF4198"/>
</dbReference>
<evidence type="ECO:0000256" key="1">
    <source>
        <dbReference type="SAM" id="SignalP"/>
    </source>
</evidence>